<evidence type="ECO:0000313" key="3">
    <source>
        <dbReference type="Proteomes" id="UP000800039"/>
    </source>
</evidence>
<feature type="region of interest" description="Disordered" evidence="1">
    <location>
        <begin position="352"/>
        <end position="371"/>
    </location>
</feature>
<feature type="region of interest" description="Disordered" evidence="1">
    <location>
        <begin position="153"/>
        <end position="240"/>
    </location>
</feature>
<dbReference type="RefSeq" id="XP_040789010.1">
    <property type="nucleotide sequence ID" value="XM_040936980.1"/>
</dbReference>
<reference evidence="2" key="1">
    <citation type="submission" date="2020-01" db="EMBL/GenBank/DDBJ databases">
        <authorList>
            <consortium name="DOE Joint Genome Institute"/>
            <person name="Haridas S."/>
            <person name="Albert R."/>
            <person name="Binder M."/>
            <person name="Bloem J."/>
            <person name="Labutti K."/>
            <person name="Salamov A."/>
            <person name="Andreopoulos B."/>
            <person name="Baker S.E."/>
            <person name="Barry K."/>
            <person name="Bills G."/>
            <person name="Bluhm B.H."/>
            <person name="Cannon C."/>
            <person name="Castanera R."/>
            <person name="Culley D.E."/>
            <person name="Daum C."/>
            <person name="Ezra D."/>
            <person name="Gonzalez J.B."/>
            <person name="Henrissat B."/>
            <person name="Kuo A."/>
            <person name="Liang C."/>
            <person name="Lipzen A."/>
            <person name="Lutzoni F."/>
            <person name="Magnuson J."/>
            <person name="Mondo S."/>
            <person name="Nolan M."/>
            <person name="Ohm R."/>
            <person name="Pangilinan J."/>
            <person name="Park H.-J."/>
            <person name="Ramirez L."/>
            <person name="Alfaro M."/>
            <person name="Sun H."/>
            <person name="Tritt A."/>
            <person name="Yoshinaga Y."/>
            <person name="Zwiers L.-H."/>
            <person name="Turgeon B.G."/>
            <person name="Goodwin S.B."/>
            <person name="Spatafora J.W."/>
            <person name="Crous P.W."/>
            <person name="Grigoriev I.V."/>
        </authorList>
    </citation>
    <scope>NUCLEOTIDE SEQUENCE</scope>
    <source>
        <strain evidence="2">CBS 394.84</strain>
    </source>
</reference>
<sequence>MSNDNGLVFSTLTAVEPVPIHDVDHFRDEMLRASNIFGSQNLKNPANSTLRRAFRSAFTKLNRVTFPNPGYNLTPQAAGIGRANFINEMRPLLDQNNRLADGNRYRFPDMSGFIEFGDDGHPTVDVPLLPYPSQTTVSSIDPFASRHSFAVYNPKDESQHDPNVQQLSNTPFRPPFQASAGPVMPPQPVSSSTIIPPTRATRVRIGRQSPSSSAPIRTRVLRSSGSMGPPPPRRTPDTAIPAGLQRVGVFVLMNTNIAKLSRNECLNMMRNFLSRFQNDDPVDRTNPRYQEVVHEWNRCIQDTHMSTSDKDARSNFTHIRIIYNQHYAELYGCSIAASASLSTAVTHTVSMHGTNDPLTEPHPSEHNKRVK</sequence>
<comment type="caution">
    <text evidence="2">The sequence shown here is derived from an EMBL/GenBank/DDBJ whole genome shotgun (WGS) entry which is preliminary data.</text>
</comment>
<keyword evidence="3" id="KW-1185">Reference proteome</keyword>
<dbReference type="EMBL" id="ML976616">
    <property type="protein sequence ID" value="KAF1846447.1"/>
    <property type="molecule type" value="Genomic_DNA"/>
</dbReference>
<dbReference type="AlphaFoldDB" id="A0A9P4GJJ6"/>
<dbReference type="Proteomes" id="UP000800039">
    <property type="component" value="Unassembled WGS sequence"/>
</dbReference>
<dbReference type="GeneID" id="63854230"/>
<feature type="compositionally biased region" description="Polar residues" evidence="1">
    <location>
        <begin position="208"/>
        <end position="226"/>
    </location>
</feature>
<proteinExistence type="predicted"/>
<gene>
    <name evidence="2" type="ORF">K460DRAFT_406650</name>
</gene>
<evidence type="ECO:0000256" key="1">
    <source>
        <dbReference type="SAM" id="MobiDB-lite"/>
    </source>
</evidence>
<accession>A0A9P4GJJ6</accession>
<name>A0A9P4GJJ6_9PLEO</name>
<evidence type="ECO:0000313" key="2">
    <source>
        <dbReference type="EMBL" id="KAF1846447.1"/>
    </source>
</evidence>
<feature type="compositionally biased region" description="Basic and acidic residues" evidence="1">
    <location>
        <begin position="362"/>
        <end position="371"/>
    </location>
</feature>
<protein>
    <submittedName>
        <fullName evidence="2">Uncharacterized protein</fullName>
    </submittedName>
</protein>
<organism evidence="2 3">
    <name type="scientific">Cucurbitaria berberidis CBS 394.84</name>
    <dbReference type="NCBI Taxonomy" id="1168544"/>
    <lineage>
        <taxon>Eukaryota</taxon>
        <taxon>Fungi</taxon>
        <taxon>Dikarya</taxon>
        <taxon>Ascomycota</taxon>
        <taxon>Pezizomycotina</taxon>
        <taxon>Dothideomycetes</taxon>
        <taxon>Pleosporomycetidae</taxon>
        <taxon>Pleosporales</taxon>
        <taxon>Pleosporineae</taxon>
        <taxon>Cucurbitariaceae</taxon>
        <taxon>Cucurbitaria</taxon>
    </lineage>
</organism>
<feature type="compositionally biased region" description="Polar residues" evidence="1">
    <location>
        <begin position="161"/>
        <end position="171"/>
    </location>
</feature>